<protein>
    <submittedName>
        <fullName evidence="2">DEAD/DEAH box helicase</fullName>
    </submittedName>
</protein>
<dbReference type="PANTHER" id="PTHR47396:SF1">
    <property type="entry name" value="ATP-DEPENDENT HELICASE IRC3-RELATED"/>
    <property type="match status" value="1"/>
</dbReference>
<reference evidence="2" key="1">
    <citation type="journal article" date="2019" name="PLoS Negl. Trop. Dis.">
        <title>Revisiting the worldwide diversity of Leptospira species in the environment.</title>
        <authorList>
            <person name="Vincent A.T."/>
            <person name="Schiettekatte O."/>
            <person name="Bourhy P."/>
            <person name="Veyrier F.J."/>
            <person name="Picardeau M."/>
        </authorList>
    </citation>
    <scope>NUCLEOTIDE SEQUENCE [LARGE SCALE GENOMIC DNA]</scope>
    <source>
        <strain evidence="2">201300427</strain>
    </source>
</reference>
<evidence type="ECO:0000313" key="3">
    <source>
        <dbReference type="Proteomes" id="UP000298058"/>
    </source>
</evidence>
<keyword evidence="2" id="KW-0347">Helicase</keyword>
<dbReference type="SUPFAM" id="SSF52540">
    <property type="entry name" value="P-loop containing nucleoside triphosphate hydrolases"/>
    <property type="match status" value="2"/>
</dbReference>
<gene>
    <name evidence="2" type="ORF">EHS15_15545</name>
</gene>
<keyword evidence="3" id="KW-1185">Reference proteome</keyword>
<dbReference type="InterPro" id="IPR006935">
    <property type="entry name" value="Helicase/UvrB_N"/>
</dbReference>
<keyword evidence="2" id="KW-0378">Hydrolase</keyword>
<dbReference type="PANTHER" id="PTHR47396">
    <property type="entry name" value="TYPE I RESTRICTION ENZYME ECOKI R PROTEIN"/>
    <property type="match status" value="1"/>
</dbReference>
<dbReference type="Gene3D" id="3.40.50.300">
    <property type="entry name" value="P-loop containing nucleotide triphosphate hydrolases"/>
    <property type="match status" value="2"/>
</dbReference>
<dbReference type="GO" id="GO:0009035">
    <property type="term" value="F:type I site-specific deoxyribonuclease activity"/>
    <property type="evidence" value="ECO:0007669"/>
    <property type="project" value="UniProtKB-EC"/>
</dbReference>
<dbReference type="CDD" id="cd18032">
    <property type="entry name" value="DEXHc_RE_I_III_res"/>
    <property type="match status" value="1"/>
</dbReference>
<dbReference type="GO" id="GO:0004386">
    <property type="term" value="F:helicase activity"/>
    <property type="evidence" value="ECO:0007669"/>
    <property type="project" value="UniProtKB-KW"/>
</dbReference>
<dbReference type="GO" id="GO:0009307">
    <property type="term" value="P:DNA restriction-modification system"/>
    <property type="evidence" value="ECO:0007669"/>
    <property type="project" value="UniProtKB-KW"/>
</dbReference>
<dbReference type="Pfam" id="PF08463">
    <property type="entry name" value="EcoEI_R_C"/>
    <property type="match status" value="1"/>
</dbReference>
<dbReference type="RefSeq" id="WP_135761514.1">
    <property type="nucleotide sequence ID" value="NZ_RQHW01000048.1"/>
</dbReference>
<dbReference type="Gene3D" id="3.90.1570.30">
    <property type="match status" value="1"/>
</dbReference>
<dbReference type="AlphaFoldDB" id="A0A4V3JY12"/>
<proteinExistence type="predicted"/>
<dbReference type="PROSITE" id="PS51192">
    <property type="entry name" value="HELICASE_ATP_BIND_1"/>
    <property type="match status" value="1"/>
</dbReference>
<dbReference type="InterPro" id="IPR007409">
    <property type="entry name" value="Restrct_endonuc_type1_HsdR_N"/>
</dbReference>
<organism evidence="2 3">
    <name type="scientific">Leptospira idonii</name>
    <dbReference type="NCBI Taxonomy" id="1193500"/>
    <lineage>
        <taxon>Bacteria</taxon>
        <taxon>Pseudomonadati</taxon>
        <taxon>Spirochaetota</taxon>
        <taxon>Spirochaetia</taxon>
        <taxon>Leptospirales</taxon>
        <taxon>Leptospiraceae</taxon>
        <taxon>Leptospira</taxon>
    </lineage>
</organism>
<name>A0A4V3JY12_9LEPT</name>
<dbReference type="Proteomes" id="UP000298058">
    <property type="component" value="Unassembled WGS sequence"/>
</dbReference>
<comment type="caution">
    <text evidence="2">The sequence shown here is derived from an EMBL/GenBank/DDBJ whole genome shotgun (WGS) entry which is preliminary data.</text>
</comment>
<evidence type="ECO:0000259" key="1">
    <source>
        <dbReference type="PROSITE" id="PS51192"/>
    </source>
</evidence>
<evidence type="ECO:0000313" key="2">
    <source>
        <dbReference type="EMBL" id="TGN18033.1"/>
    </source>
</evidence>
<dbReference type="OrthoDB" id="9802848at2"/>
<dbReference type="CDD" id="cd18799">
    <property type="entry name" value="SF2_C_EcoAI-like"/>
    <property type="match status" value="1"/>
</dbReference>
<feature type="domain" description="Helicase ATP-binding" evidence="1">
    <location>
        <begin position="172"/>
        <end position="328"/>
    </location>
</feature>
<dbReference type="Pfam" id="PF04313">
    <property type="entry name" value="HSDR_N"/>
    <property type="match status" value="1"/>
</dbReference>
<dbReference type="EMBL" id="RQHW01000048">
    <property type="protein sequence ID" value="TGN18033.1"/>
    <property type="molecule type" value="Genomic_DNA"/>
</dbReference>
<accession>A0A4V3JY12</accession>
<keyword evidence="2" id="KW-0547">Nucleotide-binding</keyword>
<sequence length="937" mass="107708">MQNEKGTRKEIIDKRLFAAGWNVADHSQVLCEFEIVVEPINEFEKPNSVYHGLRFSDYVLLAKDGKPLAVVEAKKSSVDAEIGREQAKQYCYQIQKSKGGELPFCIYTNGHDIYFWEIEHSPPRKVYGFPTRDDLERYAYLRRARRPLTGELINTRIAGRDFQIQAIRSVLEAVEKKKRKFLLVMATGTGKTRTCIALVETLMRAGWAERVLFLVDRISLREQALDAFKEFIPNEPSWPHSGEAEIAKDRRVYVSTYPTMLNIIRDEKNPLSPHFFDLVVVDESHRSIYNTYGEILDYFSTMVLGLTATPTNVIDHNTFKLFECEDGVPTFAYSYEEAVNHIPPYLCSFQVMKIKTKFQNEGINKRTISLEDQKQLILEGKEIEEINYEGTELEKTVTNLGTNTLIVKHFMDECIKDPNGVIPGKSIFFCVNIKHARAIESIFNTLYPEYKGELAKVIVSEDPRVHGKGGLLDQFKKQDMPRIGISVDMLDTGIDIRELVNLVFAKPVYSYTKFWQMIGRGTRLLDLEKTIPWCLQKDQFLVLDCWDNFEYFKLNPKGKELKNQIPIPVKLFGLRVDKLEKAMELGEASIVSNEIEKLKLQIETLPENSIVIKDAKSDLERTKDPNFWNSFSGSAGKESIRILREVIKPLFRTVSNVDFKAMRFERDVLEVSIAKLDEDAEKFEALKMGVIETISELPLSVNTVALEEELIRKAQTNAYWAKASESDFDNLVTRLSPLLKFIEASGEVRAFAKFDLRDVVVEKEYVEFGPQHESVSITRYKELVEEKIKELTSSNPILQKLQSGNVLSESEVHSLAEELHEEHPNITVDLLRRVYQNRKAKLVQFLKHILGIERLSSFPEIVTQSFAHFIQEHSYLTARQMQFLDLLKNFILERETLTKKDLIQAPFTQIHPDGIRGVFTPKEIDEILILTDKVLAA</sequence>
<dbReference type="GO" id="GO:0005829">
    <property type="term" value="C:cytosol"/>
    <property type="evidence" value="ECO:0007669"/>
    <property type="project" value="TreeGrafter"/>
</dbReference>
<dbReference type="Pfam" id="PF04851">
    <property type="entry name" value="ResIII"/>
    <property type="match status" value="1"/>
</dbReference>
<dbReference type="InterPro" id="IPR014001">
    <property type="entry name" value="Helicase_ATP-bd"/>
</dbReference>
<dbReference type="InterPro" id="IPR013670">
    <property type="entry name" value="EcoEI_R_C_dom"/>
</dbReference>
<dbReference type="InterPro" id="IPR027417">
    <property type="entry name" value="P-loop_NTPase"/>
</dbReference>
<dbReference type="GO" id="GO:0005524">
    <property type="term" value="F:ATP binding"/>
    <property type="evidence" value="ECO:0007669"/>
    <property type="project" value="UniProtKB-KW"/>
</dbReference>
<keyword evidence="2" id="KW-0067">ATP-binding</keyword>
<dbReference type="GO" id="GO:0003677">
    <property type="term" value="F:DNA binding"/>
    <property type="evidence" value="ECO:0007669"/>
    <property type="project" value="UniProtKB-KW"/>
</dbReference>
<dbReference type="InterPro" id="IPR050742">
    <property type="entry name" value="Helicase_Restrict-Modif_Enz"/>
</dbReference>
<dbReference type="SMART" id="SM00487">
    <property type="entry name" value="DEXDc"/>
    <property type="match status" value="1"/>
</dbReference>